<organism evidence="2 3">
    <name type="scientific">Prosthecobacter algae</name>
    <dbReference type="NCBI Taxonomy" id="1144682"/>
    <lineage>
        <taxon>Bacteria</taxon>
        <taxon>Pseudomonadati</taxon>
        <taxon>Verrucomicrobiota</taxon>
        <taxon>Verrucomicrobiia</taxon>
        <taxon>Verrucomicrobiales</taxon>
        <taxon>Verrucomicrobiaceae</taxon>
        <taxon>Prosthecobacter</taxon>
    </lineage>
</organism>
<evidence type="ECO:0000313" key="2">
    <source>
        <dbReference type="EMBL" id="GAA5136018.1"/>
    </source>
</evidence>
<evidence type="ECO:0008006" key="4">
    <source>
        <dbReference type="Google" id="ProtNLM"/>
    </source>
</evidence>
<reference evidence="3" key="1">
    <citation type="journal article" date="2019" name="Int. J. Syst. Evol. Microbiol.">
        <title>The Global Catalogue of Microorganisms (GCM) 10K type strain sequencing project: providing services to taxonomists for standard genome sequencing and annotation.</title>
        <authorList>
            <consortium name="The Broad Institute Genomics Platform"/>
            <consortium name="The Broad Institute Genome Sequencing Center for Infectious Disease"/>
            <person name="Wu L."/>
            <person name="Ma J."/>
        </authorList>
    </citation>
    <scope>NUCLEOTIDE SEQUENCE [LARGE SCALE GENOMIC DNA]</scope>
    <source>
        <strain evidence="3">JCM 18053</strain>
    </source>
</reference>
<feature type="transmembrane region" description="Helical" evidence="1">
    <location>
        <begin position="234"/>
        <end position="253"/>
    </location>
</feature>
<dbReference type="Proteomes" id="UP001499852">
    <property type="component" value="Unassembled WGS sequence"/>
</dbReference>
<gene>
    <name evidence="2" type="ORF">GCM10023213_10320</name>
</gene>
<comment type="caution">
    <text evidence="2">The sequence shown here is derived from an EMBL/GenBank/DDBJ whole genome shotgun (WGS) entry which is preliminary data.</text>
</comment>
<dbReference type="RefSeq" id="WP_345735300.1">
    <property type="nucleotide sequence ID" value="NZ_BAABIA010000002.1"/>
</dbReference>
<accession>A0ABP9NWU7</accession>
<protein>
    <recommendedName>
        <fullName evidence="4">ABC transporter permease</fullName>
    </recommendedName>
</protein>
<keyword evidence="1" id="KW-0812">Transmembrane</keyword>
<keyword evidence="3" id="KW-1185">Reference proteome</keyword>
<keyword evidence="1" id="KW-1133">Transmembrane helix</keyword>
<proteinExistence type="predicted"/>
<feature type="transmembrane region" description="Helical" evidence="1">
    <location>
        <begin position="26"/>
        <end position="43"/>
    </location>
</feature>
<keyword evidence="1" id="KW-0472">Membrane</keyword>
<feature type="transmembrane region" description="Helical" evidence="1">
    <location>
        <begin position="204"/>
        <end position="225"/>
    </location>
</feature>
<name>A0ABP9NWU7_9BACT</name>
<feature type="transmembrane region" description="Helical" evidence="1">
    <location>
        <begin position="58"/>
        <end position="77"/>
    </location>
</feature>
<dbReference type="EMBL" id="BAABIA010000002">
    <property type="protein sequence ID" value="GAA5136018.1"/>
    <property type="molecule type" value="Genomic_DNA"/>
</dbReference>
<evidence type="ECO:0000256" key="1">
    <source>
        <dbReference type="SAM" id="Phobius"/>
    </source>
</evidence>
<evidence type="ECO:0000313" key="3">
    <source>
        <dbReference type="Proteomes" id="UP001499852"/>
    </source>
</evidence>
<sequence>MTPPTTLTFAAQVRHQLHREWQHHRLWALALLAFIVLRLAYLVDPFWQAYAGYRGEPYWLQFMNIFVPAALFMRVILAEPLASSDLGTLTRPLSRWALVLGKGLFLSLTALLPWLLADAWQWRGFDHSVGTWMALLLGSAQGMLVTALLFAALASLATSVAQLTLLLLGFVVLYFGLDIAFSQLREILGWQQVNREVPPFGQASALLNSLAYVVPSLIFLAVFLVQAVGRQRRLAGALLVMGIMLAMGGSHYWQWLSWLRLPLPAYTANELTLVVGPAPTIADEARPVQPLWPTLHVAGLPPRHMAMVVHFAPAGLDMNQARLHWRKGEGPFYWMDDNIKQREFDRAKILLDQYPDTDLSFTSDFSGPPPMRAPLNKVLGPTLPSQPWQLRLAVYEMRQLLDLPLADFLKAPPPFLLKSGRRLEFQPLKEGRGAYILPWTVRLQNSRLLPAPLLQMDDIPRFADGGVGGAWAVLRDGSVRENNLISRQSGNENILRSGQFHEDTTYSWEFHLDKPLDRLALTGLTLDTWIKNVRVEIWIPELRGITDLEVSPETMRQMVGRPDRR</sequence>
<feature type="transmembrane region" description="Helical" evidence="1">
    <location>
        <begin position="129"/>
        <end position="153"/>
    </location>
</feature>
<feature type="transmembrane region" description="Helical" evidence="1">
    <location>
        <begin position="97"/>
        <end position="117"/>
    </location>
</feature>
<feature type="transmembrane region" description="Helical" evidence="1">
    <location>
        <begin position="165"/>
        <end position="184"/>
    </location>
</feature>